<evidence type="ECO:0000313" key="1">
    <source>
        <dbReference type="EMBL" id="QHW10857.1"/>
    </source>
</evidence>
<dbReference type="RefSeq" id="WP_165713009.1">
    <property type="nucleotide sequence ID" value="NZ_MN699848.1"/>
</dbReference>
<reference evidence="1" key="1">
    <citation type="journal article" date="2020" name="Antimicrob. Agents Chemother.">
        <title>First occurrence of the OXA-198 carbapenemase in Enterobacterales.</title>
        <authorList>
            <person name="Bonnin R.A."/>
            <person name="Jousset A.B."/>
            <person name="Gauthier L."/>
            <person name="Emeraud C."/>
            <person name="Girlich D."/>
            <person name="Sauvadet A."/>
            <person name="Cotellon G."/>
            <person name="Jove T."/>
            <person name="Dortet L."/>
            <person name="Naas T."/>
        </authorList>
    </citation>
    <scope>NUCLEOTIDE SEQUENCE</scope>
    <source>
        <strain evidence="1">175G8</strain>
        <plasmid evidence="1">pCfr-OXA-198</plasmid>
    </source>
</reference>
<organism evidence="1">
    <name type="scientific">Citrobacter pasteurii</name>
    <dbReference type="NCBI Taxonomy" id="1563222"/>
    <lineage>
        <taxon>Bacteria</taxon>
        <taxon>Pseudomonadati</taxon>
        <taxon>Pseudomonadota</taxon>
        <taxon>Gammaproteobacteria</taxon>
        <taxon>Enterobacterales</taxon>
        <taxon>Enterobacteriaceae</taxon>
        <taxon>Citrobacter</taxon>
    </lineage>
</organism>
<proteinExistence type="predicted"/>
<dbReference type="InterPro" id="IPR053801">
    <property type="entry name" value="DUF6959"/>
</dbReference>
<dbReference type="Pfam" id="PF22281">
    <property type="entry name" value="DUF6959"/>
    <property type="match status" value="1"/>
</dbReference>
<dbReference type="AlphaFoldDB" id="A0A6C0NEE1"/>
<geneLocation type="plasmid" evidence="1">
    <name>pCfr-OXA-198</name>
</geneLocation>
<name>A0A6C0NEE1_9ENTR</name>
<sequence>MRIENVEIYSDQSNMPVVRHPGRKFPGLLVQGDTLHALCVQTAVALSDSPAAVDELRDLHGTLLAMLEHYKSVLDEHQISLPFAETPDA</sequence>
<protein>
    <submittedName>
        <fullName evidence="1">Uncharacterized protein</fullName>
    </submittedName>
</protein>
<accession>A0A6C0NEE1</accession>
<dbReference type="EMBL" id="MN699848">
    <property type="protein sequence ID" value="QHW10857.1"/>
    <property type="molecule type" value="Genomic_DNA"/>
</dbReference>
<keyword evidence="1" id="KW-0614">Plasmid</keyword>